<evidence type="ECO:0000313" key="2">
    <source>
        <dbReference type="EMBL" id="KAF9622209.1"/>
    </source>
</evidence>
<dbReference type="Proteomes" id="UP000631114">
    <property type="component" value="Unassembled WGS sequence"/>
</dbReference>
<proteinExistence type="predicted"/>
<accession>A0A835MCN3</accession>
<evidence type="ECO:0000313" key="3">
    <source>
        <dbReference type="Proteomes" id="UP000631114"/>
    </source>
</evidence>
<keyword evidence="3" id="KW-1185">Reference proteome</keyword>
<protein>
    <recommendedName>
        <fullName evidence="1">Reverse transcriptase zinc-binding domain-containing protein</fullName>
    </recommendedName>
</protein>
<dbReference type="InterPro" id="IPR026960">
    <property type="entry name" value="RVT-Znf"/>
</dbReference>
<reference evidence="2 3" key="1">
    <citation type="submission" date="2020-10" db="EMBL/GenBank/DDBJ databases">
        <title>The Coptis chinensis genome and diversification of protoberbering-type alkaloids.</title>
        <authorList>
            <person name="Wang B."/>
            <person name="Shu S."/>
            <person name="Song C."/>
            <person name="Liu Y."/>
        </authorList>
    </citation>
    <scope>NUCLEOTIDE SEQUENCE [LARGE SCALE GENOMIC DNA]</scope>
    <source>
        <strain evidence="2">HL-2020</strain>
        <tissue evidence="2">Leaf</tissue>
    </source>
</reference>
<evidence type="ECO:0000259" key="1">
    <source>
        <dbReference type="Pfam" id="PF13966"/>
    </source>
</evidence>
<feature type="domain" description="Reverse transcriptase zinc-binding" evidence="1">
    <location>
        <begin position="74"/>
        <end position="166"/>
    </location>
</feature>
<comment type="caution">
    <text evidence="2">The sequence shown here is derived from an EMBL/GenBank/DDBJ whole genome shotgun (WGS) entry which is preliminary data.</text>
</comment>
<dbReference type="OrthoDB" id="1727818at2759"/>
<organism evidence="2 3">
    <name type="scientific">Coptis chinensis</name>
    <dbReference type="NCBI Taxonomy" id="261450"/>
    <lineage>
        <taxon>Eukaryota</taxon>
        <taxon>Viridiplantae</taxon>
        <taxon>Streptophyta</taxon>
        <taxon>Embryophyta</taxon>
        <taxon>Tracheophyta</taxon>
        <taxon>Spermatophyta</taxon>
        <taxon>Magnoliopsida</taxon>
        <taxon>Ranunculales</taxon>
        <taxon>Ranunculaceae</taxon>
        <taxon>Coptidoideae</taxon>
        <taxon>Coptis</taxon>
    </lineage>
</organism>
<dbReference type="EMBL" id="JADFTS010000002">
    <property type="protein sequence ID" value="KAF9622209.1"/>
    <property type="molecule type" value="Genomic_DNA"/>
</dbReference>
<dbReference type="Pfam" id="PF13966">
    <property type="entry name" value="zf-RVT"/>
    <property type="match status" value="1"/>
</dbReference>
<gene>
    <name evidence="2" type="ORF">IFM89_030067</name>
</gene>
<dbReference type="AlphaFoldDB" id="A0A835MCN3"/>
<sequence>MFPDLYTMSRSKFGLVKDFMIGEGNMTSRNLHTQAVNNDWEVDNVIQMFVVLQIYQRGDGDDQWSWAREKNNAFTVSSLYAKIGEENNLEAGEIAPQHFPYKLVWKKVVPSKNRFFIWCAILNQILTIDNIERRGMSIPNSCVMCGTEEETIMHLFMHCNMTKQVWNALTAGIFTFNSSPTFLELKDVLLLWATVTNFGRRVWEVMSYATLCCLWRARNDLIFHNKSTTVGKIIIALKACIWFWVSNTLERSSRRFEELITN</sequence>
<name>A0A835MCN3_9MAGN</name>